<gene>
    <name evidence="2" type="ORF">NRB56_67660</name>
</gene>
<dbReference type="Proteomes" id="UP000431401">
    <property type="component" value="Unassembled WGS sequence"/>
</dbReference>
<comment type="caution">
    <text evidence="2">The sequence shown here is derived from an EMBL/GenBank/DDBJ whole genome shotgun (WGS) entry which is preliminary data.</text>
</comment>
<keyword evidence="3" id="KW-1185">Reference proteome</keyword>
<dbReference type="EMBL" id="WEGI01000017">
    <property type="protein sequence ID" value="MQY31158.1"/>
    <property type="molecule type" value="Genomic_DNA"/>
</dbReference>
<feature type="chain" id="PRO_5038972873" evidence="1">
    <location>
        <begin position="29"/>
        <end position="98"/>
    </location>
</feature>
<protein>
    <submittedName>
        <fullName evidence="2">Uncharacterized protein</fullName>
    </submittedName>
</protein>
<reference evidence="2 3" key="1">
    <citation type="submission" date="2019-10" db="EMBL/GenBank/DDBJ databases">
        <title>Nocardia macrotermitis sp. nov. and Nocardia aurantia sp. nov., isolated from the gut of fungus growing-termite Macrotermes natalensis.</title>
        <authorList>
            <person name="Benndorf R."/>
            <person name="Schwitalla J."/>
            <person name="Martin K."/>
            <person name="De Beer W."/>
            <person name="Kaster A.-K."/>
            <person name="Vollmers J."/>
            <person name="Poulsen M."/>
            <person name="Beemelmanns C."/>
        </authorList>
    </citation>
    <scope>NUCLEOTIDE SEQUENCE [LARGE SCALE GENOMIC DNA]</scope>
    <source>
        <strain evidence="2 3">RB56</strain>
    </source>
</reference>
<sequence length="98" mass="11361">MRSKLVATLFIGAAASMMMVPAIGAASASPIDAPGIAHQQPPWDHDRDHDRWGGFERPGWFDPWDPFHNDWHCDRHGRWHDNEHDRWGHDDFGRCHAW</sequence>
<evidence type="ECO:0000256" key="1">
    <source>
        <dbReference type="SAM" id="SignalP"/>
    </source>
</evidence>
<keyword evidence="1" id="KW-0732">Signal</keyword>
<proteinExistence type="predicted"/>
<evidence type="ECO:0000313" key="2">
    <source>
        <dbReference type="EMBL" id="MQY31158.1"/>
    </source>
</evidence>
<dbReference type="RefSeq" id="WP_319943920.1">
    <property type="nucleotide sequence ID" value="NZ_WEGI01000017.1"/>
</dbReference>
<accession>A0A7K0E032</accession>
<dbReference type="AlphaFoldDB" id="A0A7K0E032"/>
<evidence type="ECO:0000313" key="3">
    <source>
        <dbReference type="Proteomes" id="UP000431401"/>
    </source>
</evidence>
<organism evidence="2 3">
    <name type="scientific">Nocardia aurantia</name>
    <dbReference type="NCBI Taxonomy" id="2585199"/>
    <lineage>
        <taxon>Bacteria</taxon>
        <taxon>Bacillati</taxon>
        <taxon>Actinomycetota</taxon>
        <taxon>Actinomycetes</taxon>
        <taxon>Mycobacteriales</taxon>
        <taxon>Nocardiaceae</taxon>
        <taxon>Nocardia</taxon>
    </lineage>
</organism>
<feature type="signal peptide" evidence="1">
    <location>
        <begin position="1"/>
        <end position="28"/>
    </location>
</feature>
<name>A0A7K0E032_9NOCA</name>